<reference evidence="2" key="2">
    <citation type="submission" date="2023-04" db="EMBL/GenBank/DDBJ databases">
        <title>'Rhodoalgimonas zhirmunskyi' gen. nov., isolated from a red alga.</title>
        <authorList>
            <person name="Nedashkovskaya O.I."/>
            <person name="Otstavnykh N.Y."/>
            <person name="Bystritskaya E.P."/>
            <person name="Balabanova L.A."/>
            <person name="Isaeva M.P."/>
        </authorList>
    </citation>
    <scope>NUCLEOTIDE SEQUENCE</scope>
    <source>
        <strain evidence="2">10Alg 79</strain>
    </source>
</reference>
<organism evidence="2 3">
    <name type="scientific">Rhodalgimonas zhirmunskyi</name>
    <dbReference type="NCBI Taxonomy" id="2964767"/>
    <lineage>
        <taxon>Bacteria</taxon>
        <taxon>Pseudomonadati</taxon>
        <taxon>Pseudomonadota</taxon>
        <taxon>Alphaproteobacteria</taxon>
        <taxon>Rhodobacterales</taxon>
        <taxon>Roseobacteraceae</taxon>
        <taxon>Rhodalgimonas</taxon>
    </lineage>
</organism>
<dbReference type="Proteomes" id="UP001227162">
    <property type="component" value="Unassembled WGS sequence"/>
</dbReference>
<keyword evidence="3" id="KW-1185">Reference proteome</keyword>
<name>A0AAJ1UFV2_9RHOB</name>
<reference evidence="2" key="1">
    <citation type="submission" date="2022-07" db="EMBL/GenBank/DDBJ databases">
        <authorList>
            <person name="Otstavnykh N."/>
            <person name="Isaeva M."/>
            <person name="Bystritskaya E."/>
        </authorList>
    </citation>
    <scope>NUCLEOTIDE SEQUENCE</scope>
    <source>
        <strain evidence="2">10Alg 79</strain>
    </source>
</reference>
<sequence length="338" mass="36719">MTSTRPAQTLSVYRADMFPSVNGANMGDPLSFAEELVPEDGYALTSEAALLPLTVHPGESGRFTIAAGSQTGTPGATLVLDSVLTFMTRKSEMVELLVLVEVDAAGNVAEIYAHPLAPMQQKTDYLLVTIDRDTAIERFAQLACVSFTRGTHITMATGEQRPVEALHPGDRILTRDDGVQEIRWIGHTTTRALGAFAPILISEGALHNTRDLLVAPDHRLFIYQRSDQLGAGRSELLVKARHLVNDETITVQQGGFVDYYQILFDTHQIIYAEGIAAETLLADPRTRPALPRNIAEAILARHGRDGAAHSDIELGQSLLDRSNLGPNLAHLLKRASIG</sequence>
<gene>
    <name evidence="2" type="ORF">NOI20_14635</name>
</gene>
<feature type="domain" description="Hedgehog/Intein (Hint)" evidence="1">
    <location>
        <begin position="146"/>
        <end position="282"/>
    </location>
</feature>
<dbReference type="SUPFAM" id="SSF51294">
    <property type="entry name" value="Hedgehog/intein (Hint) domain"/>
    <property type="match status" value="1"/>
</dbReference>
<dbReference type="RefSeq" id="WP_317626972.1">
    <property type="nucleotide sequence ID" value="NZ_JANFFA010000004.1"/>
</dbReference>
<dbReference type="AlphaFoldDB" id="A0AAJ1UFV2"/>
<protein>
    <submittedName>
        <fullName evidence="2">Hint domain-containing protein</fullName>
    </submittedName>
</protein>
<dbReference type="Gene3D" id="2.170.16.10">
    <property type="entry name" value="Hedgehog/Intein (Hint) domain"/>
    <property type="match status" value="1"/>
</dbReference>
<dbReference type="EMBL" id="JANFFA010000004">
    <property type="protein sequence ID" value="MDQ2095352.1"/>
    <property type="molecule type" value="Genomic_DNA"/>
</dbReference>
<dbReference type="InterPro" id="IPR036844">
    <property type="entry name" value="Hint_dom_sf"/>
</dbReference>
<proteinExistence type="predicted"/>
<comment type="caution">
    <text evidence="2">The sequence shown here is derived from an EMBL/GenBank/DDBJ whole genome shotgun (WGS) entry which is preliminary data.</text>
</comment>
<dbReference type="Pfam" id="PF13403">
    <property type="entry name" value="Hint_2"/>
    <property type="match status" value="1"/>
</dbReference>
<accession>A0AAJ1UFV2</accession>
<evidence type="ECO:0000313" key="2">
    <source>
        <dbReference type="EMBL" id="MDQ2095352.1"/>
    </source>
</evidence>
<evidence type="ECO:0000313" key="3">
    <source>
        <dbReference type="Proteomes" id="UP001227162"/>
    </source>
</evidence>
<evidence type="ECO:0000259" key="1">
    <source>
        <dbReference type="Pfam" id="PF13403"/>
    </source>
</evidence>
<dbReference type="InterPro" id="IPR028992">
    <property type="entry name" value="Hedgehog/Intein_dom"/>
</dbReference>